<comment type="caution">
    <text evidence="3">The sequence shown here is derived from an EMBL/GenBank/DDBJ whole genome shotgun (WGS) entry which is preliminary data.</text>
</comment>
<dbReference type="Pfam" id="PF05225">
    <property type="entry name" value="HTH_psq"/>
    <property type="match status" value="1"/>
</dbReference>
<feature type="compositionally biased region" description="Low complexity" evidence="1">
    <location>
        <begin position="107"/>
        <end position="128"/>
    </location>
</feature>
<evidence type="ECO:0000313" key="4">
    <source>
        <dbReference type="Proteomes" id="UP000460718"/>
    </source>
</evidence>
<protein>
    <recommendedName>
        <fullName evidence="2">HTH psq-type domain-containing protein</fullName>
    </recommendedName>
</protein>
<dbReference type="GO" id="GO:0003677">
    <property type="term" value="F:DNA binding"/>
    <property type="evidence" value="ECO:0007669"/>
    <property type="project" value="InterPro"/>
</dbReference>
<feature type="domain" description="HTH psq-type" evidence="2">
    <location>
        <begin position="301"/>
        <end position="338"/>
    </location>
</feature>
<feature type="compositionally biased region" description="Basic and acidic residues" evidence="1">
    <location>
        <begin position="130"/>
        <end position="150"/>
    </location>
</feature>
<feature type="compositionally biased region" description="Polar residues" evidence="1">
    <location>
        <begin position="255"/>
        <end position="286"/>
    </location>
</feature>
<dbReference type="Proteomes" id="UP000460718">
    <property type="component" value="Unassembled WGS sequence"/>
</dbReference>
<feature type="region of interest" description="Disordered" evidence="1">
    <location>
        <begin position="488"/>
        <end position="512"/>
    </location>
</feature>
<gene>
    <name evidence="3" type="ORF">PF011_g13259</name>
</gene>
<dbReference type="AlphaFoldDB" id="A0A6A3K7Z4"/>
<evidence type="ECO:0000259" key="2">
    <source>
        <dbReference type="Pfam" id="PF05225"/>
    </source>
</evidence>
<sequence>MTPPPRVQQRHKHVTSDDVRLAARAVASQGGSVAIPPDFPPSRWVLEFKRVHGFVKFNSFAFGAAAPFGLPERLELPQLRAAASAAPASQTATRNNSDNGSNDKRSSSAGAGAALATSSSQGSGNNSNDEMERSPSEDNRGSSSETRRETMGYSPSSASTLTTYDNDKQRAVQLQRGFSQRHRQLLQQQQRRAMLVEGCRRATMAWLERDHATTDHDHEEMRSDSSRGSLDSENGATTGPSNSPRDIDGGDVRPSMNTTPPHSRHTVSTTSNADDTQDSASNASSSTDKRIYKLSHTVPNETWDKAITAVEQQGMSLRAAAKLYGVHFAALHRRVKKRAQGGQSSKGSSGYFHPSDEAGIMRVVVARAELGVLMTFDELMRLVEASALRKLPDISVAGARNLLTRFQSRNENSIRHIIDDWPAPWPAKVTSRASDISTRHQPYLEHPGFDFGSTAHGGAASSIISYRDKSRKPAARLVDTMRAMELGAASPSPYVGRGTHSETERPRPPRDVCVEESGQCGLQRKMVCRANFAQAERGNV</sequence>
<dbReference type="EMBL" id="QXFW01000807">
    <property type="protein sequence ID" value="KAE9002572.1"/>
    <property type="molecule type" value="Genomic_DNA"/>
</dbReference>
<dbReference type="InterPro" id="IPR007889">
    <property type="entry name" value="HTH_Psq"/>
</dbReference>
<accession>A0A6A3K7Z4</accession>
<feature type="compositionally biased region" description="Polar residues" evidence="1">
    <location>
        <begin position="226"/>
        <end position="244"/>
    </location>
</feature>
<reference evidence="3 4" key="1">
    <citation type="submission" date="2018-09" db="EMBL/GenBank/DDBJ databases">
        <title>Genomic investigation of the strawberry pathogen Phytophthora fragariae indicates pathogenicity is determined by transcriptional variation in three key races.</title>
        <authorList>
            <person name="Adams T.M."/>
            <person name="Armitage A.D."/>
            <person name="Sobczyk M.K."/>
            <person name="Bates H.J."/>
            <person name="Dunwell J.M."/>
            <person name="Nellist C.F."/>
            <person name="Harrison R.J."/>
        </authorList>
    </citation>
    <scope>NUCLEOTIDE SEQUENCE [LARGE SCALE GENOMIC DNA]</scope>
    <source>
        <strain evidence="3 4">SCRP245</strain>
    </source>
</reference>
<feature type="region of interest" description="Disordered" evidence="1">
    <location>
        <begin position="211"/>
        <end position="291"/>
    </location>
</feature>
<feature type="compositionally biased region" description="Basic and acidic residues" evidence="1">
    <location>
        <begin position="499"/>
        <end position="512"/>
    </location>
</feature>
<evidence type="ECO:0000256" key="1">
    <source>
        <dbReference type="SAM" id="MobiDB-lite"/>
    </source>
</evidence>
<dbReference type="Gene3D" id="1.10.10.60">
    <property type="entry name" value="Homeodomain-like"/>
    <property type="match status" value="1"/>
</dbReference>
<feature type="compositionally biased region" description="Polar residues" evidence="1">
    <location>
        <begin position="153"/>
        <end position="164"/>
    </location>
</feature>
<feature type="region of interest" description="Disordered" evidence="1">
    <location>
        <begin position="81"/>
        <end position="166"/>
    </location>
</feature>
<proteinExistence type="predicted"/>
<name>A0A6A3K7Z4_9STRA</name>
<feature type="compositionally biased region" description="Basic and acidic residues" evidence="1">
    <location>
        <begin position="211"/>
        <end position="225"/>
    </location>
</feature>
<feature type="compositionally biased region" description="Low complexity" evidence="1">
    <location>
        <begin position="81"/>
        <end position="94"/>
    </location>
</feature>
<organism evidence="3 4">
    <name type="scientific">Phytophthora fragariae</name>
    <dbReference type="NCBI Taxonomy" id="53985"/>
    <lineage>
        <taxon>Eukaryota</taxon>
        <taxon>Sar</taxon>
        <taxon>Stramenopiles</taxon>
        <taxon>Oomycota</taxon>
        <taxon>Peronosporomycetes</taxon>
        <taxon>Peronosporales</taxon>
        <taxon>Peronosporaceae</taxon>
        <taxon>Phytophthora</taxon>
    </lineage>
</organism>
<evidence type="ECO:0000313" key="3">
    <source>
        <dbReference type="EMBL" id="KAE9002572.1"/>
    </source>
</evidence>